<dbReference type="Proteomes" id="UP000076927">
    <property type="component" value="Chromosome"/>
</dbReference>
<dbReference type="KEGG" id="pswu:SY83_13730"/>
<evidence type="ECO:0008006" key="3">
    <source>
        <dbReference type="Google" id="ProtNLM"/>
    </source>
</evidence>
<organism evidence="1 2">
    <name type="scientific">Paenibacillus swuensis</name>
    <dbReference type="NCBI Taxonomy" id="1178515"/>
    <lineage>
        <taxon>Bacteria</taxon>
        <taxon>Bacillati</taxon>
        <taxon>Bacillota</taxon>
        <taxon>Bacilli</taxon>
        <taxon>Bacillales</taxon>
        <taxon>Paenibacillaceae</taxon>
        <taxon>Paenibacillus</taxon>
    </lineage>
</organism>
<reference evidence="1 2" key="1">
    <citation type="submission" date="2015-01" db="EMBL/GenBank/DDBJ databases">
        <title>Paenibacillus swuensis/DY6/whole genome sequencing.</title>
        <authorList>
            <person name="Kim M.K."/>
            <person name="Srinivasan S."/>
            <person name="Lee J.-J."/>
        </authorList>
    </citation>
    <scope>NUCLEOTIDE SEQUENCE [LARGE SCALE GENOMIC DNA]</scope>
    <source>
        <strain evidence="1 2">DY6</strain>
    </source>
</reference>
<evidence type="ECO:0000313" key="2">
    <source>
        <dbReference type="Proteomes" id="UP000076927"/>
    </source>
</evidence>
<dbReference type="RefSeq" id="WP_068607393.1">
    <property type="nucleotide sequence ID" value="NZ_CP011388.1"/>
</dbReference>
<proteinExistence type="predicted"/>
<accession>A0A172TJD8</accession>
<gene>
    <name evidence="1" type="ORF">SY83_13730</name>
</gene>
<dbReference type="OrthoDB" id="2880119at2"/>
<sequence length="195" mass="22221">MAQRLATVYVQTRLTLSETEMMEFAQWFAEQQINMQVKVTENGNHEMSFADDLVQEGLLTFERVAGGYLFHGTCRFTNPKLANAMRKAVSMYKGDAIVHRIYAGYTMVYHYVGGTAIKIIESKAGEEKLVYEYKDTLGQLQRLFDKNHVEAAIQVTNIEINELLDARIVCTTELEKAVIDRQLAHLTKTLFTLEA</sequence>
<dbReference type="PATRIC" id="fig|1178515.4.peg.2752"/>
<dbReference type="EMBL" id="CP011388">
    <property type="protein sequence ID" value="ANE47148.1"/>
    <property type="molecule type" value="Genomic_DNA"/>
</dbReference>
<keyword evidence="2" id="KW-1185">Reference proteome</keyword>
<protein>
    <recommendedName>
        <fullName evidence="3">Non-ribosomal peptide synthetase module</fullName>
    </recommendedName>
</protein>
<dbReference type="AlphaFoldDB" id="A0A172TJD8"/>
<dbReference type="STRING" id="1178515.SY83_13730"/>
<evidence type="ECO:0000313" key="1">
    <source>
        <dbReference type="EMBL" id="ANE47148.1"/>
    </source>
</evidence>
<name>A0A172TJD8_9BACL</name>